<dbReference type="Proteomes" id="UP000282211">
    <property type="component" value="Unassembled WGS sequence"/>
</dbReference>
<evidence type="ECO:0000313" key="4">
    <source>
        <dbReference type="Proteomes" id="UP000282211"/>
    </source>
</evidence>
<proteinExistence type="predicted"/>
<feature type="domain" description="ABC-type transport auxiliary lipoprotein component" evidence="2">
    <location>
        <begin position="33"/>
        <end position="193"/>
    </location>
</feature>
<dbReference type="InParanoid" id="A0A420WJM8"/>
<dbReference type="EMBL" id="RBII01000001">
    <property type="protein sequence ID" value="RKQ71115.1"/>
    <property type="molecule type" value="Genomic_DNA"/>
</dbReference>
<evidence type="ECO:0000256" key="1">
    <source>
        <dbReference type="SAM" id="SignalP"/>
    </source>
</evidence>
<gene>
    <name evidence="3" type="ORF">DES40_0423</name>
</gene>
<dbReference type="Pfam" id="PF03886">
    <property type="entry name" value="ABC_trans_aux"/>
    <property type="match status" value="1"/>
</dbReference>
<comment type="caution">
    <text evidence="3">The sequence shown here is derived from an EMBL/GenBank/DDBJ whole genome shotgun (WGS) entry which is preliminary data.</text>
</comment>
<dbReference type="RefSeq" id="WP_121098919.1">
    <property type="nucleotide sequence ID" value="NZ_RBII01000001.1"/>
</dbReference>
<protein>
    <submittedName>
        <fullName evidence="3">ABC-type uncharacterized transport system auxiliary subunit</fullName>
    </submittedName>
</protein>
<name>A0A420WJM8_9PROT</name>
<sequence length="207" mass="22276">MMKSIRLGAFLLSAPFLAHCNILPDPAPADTIYRLGSIPMAVTADSDAHVIRVDRPSAPMIFQTRDVVVSPDGQRLATAAQARWAEAMPILVQTAFIDVLASNTKLIGVMPISGARTDTRVQLSIKNFEAQFDQGENKAPLAVVAFSVTFANASNRNLLGTYDVRKEYRASAASVSAIVDAISKANVEALADVADWLEKQPAHKLKS</sequence>
<dbReference type="Gene3D" id="3.40.50.10610">
    <property type="entry name" value="ABC-type transport auxiliary lipoprotein component"/>
    <property type="match status" value="1"/>
</dbReference>
<feature type="chain" id="PRO_5019560264" evidence="1">
    <location>
        <begin position="19"/>
        <end position="207"/>
    </location>
</feature>
<feature type="signal peptide" evidence="1">
    <location>
        <begin position="1"/>
        <end position="18"/>
    </location>
</feature>
<dbReference type="AlphaFoldDB" id="A0A420WJM8"/>
<evidence type="ECO:0000259" key="2">
    <source>
        <dbReference type="Pfam" id="PF03886"/>
    </source>
</evidence>
<accession>A0A420WJM8</accession>
<reference evidence="3 4" key="1">
    <citation type="submission" date="2018-10" db="EMBL/GenBank/DDBJ databases">
        <title>Genomic Encyclopedia of Type Strains, Phase IV (KMG-IV): sequencing the most valuable type-strain genomes for metagenomic binning, comparative biology and taxonomic classification.</title>
        <authorList>
            <person name="Goeker M."/>
        </authorList>
    </citation>
    <scope>NUCLEOTIDE SEQUENCE [LARGE SCALE GENOMIC DNA]</scope>
    <source>
        <strain evidence="3 4">DSM 22008</strain>
    </source>
</reference>
<dbReference type="SUPFAM" id="SSF159594">
    <property type="entry name" value="XCC0632-like"/>
    <property type="match status" value="1"/>
</dbReference>
<evidence type="ECO:0000313" key="3">
    <source>
        <dbReference type="EMBL" id="RKQ71115.1"/>
    </source>
</evidence>
<organism evidence="3 4">
    <name type="scientific">Litorimonas taeanensis</name>
    <dbReference type="NCBI Taxonomy" id="568099"/>
    <lineage>
        <taxon>Bacteria</taxon>
        <taxon>Pseudomonadati</taxon>
        <taxon>Pseudomonadota</taxon>
        <taxon>Alphaproteobacteria</taxon>
        <taxon>Maricaulales</taxon>
        <taxon>Robiginitomaculaceae</taxon>
    </lineage>
</organism>
<keyword evidence="1" id="KW-0732">Signal</keyword>
<dbReference type="InterPro" id="IPR005586">
    <property type="entry name" value="ABC_trans_aux"/>
</dbReference>
<dbReference type="OrthoDB" id="9808689at2"/>
<keyword evidence="4" id="KW-1185">Reference proteome</keyword>